<evidence type="ECO:0000256" key="2">
    <source>
        <dbReference type="ARBA" id="ARBA00022801"/>
    </source>
</evidence>
<sequence length="162" mass="18403">MCKKFHKPSEFLAFCIPSPHSLPPGTVMALIGVATAADALVTKFNRLPTEVQKEVELKGVWTWPSKYHEEGAYHIQYSFIKEAEQHCLLHSHPCDLSYPIAPWREGRHPGHTSMQVADRLVSTNVDVILQKHSDRRMKEKADVQLLVYTIDDLIDKLSTTVN</sequence>
<keyword evidence="4" id="KW-1185">Reference proteome</keyword>
<proteinExistence type="inferred from homology"/>
<dbReference type="GO" id="GO:0004553">
    <property type="term" value="F:hydrolase activity, hydrolyzing O-glycosyl compounds"/>
    <property type="evidence" value="ECO:0007669"/>
    <property type="project" value="TreeGrafter"/>
</dbReference>
<protein>
    <submittedName>
        <fullName evidence="3">Abhydrolase domain-containing protein 10, mitochondrial</fullName>
    </submittedName>
</protein>
<organism evidence="3 4">
    <name type="scientific">Tupaia chinensis</name>
    <name type="common">Chinese tree shrew</name>
    <name type="synonym">Tupaia belangeri chinensis</name>
    <dbReference type="NCBI Taxonomy" id="246437"/>
    <lineage>
        <taxon>Eukaryota</taxon>
        <taxon>Metazoa</taxon>
        <taxon>Chordata</taxon>
        <taxon>Craniata</taxon>
        <taxon>Vertebrata</taxon>
        <taxon>Euteleostomi</taxon>
        <taxon>Mammalia</taxon>
        <taxon>Eutheria</taxon>
        <taxon>Euarchontoglires</taxon>
        <taxon>Scandentia</taxon>
        <taxon>Tupaiidae</taxon>
        <taxon>Tupaia</taxon>
    </lineage>
</organism>
<name>L9L8W9_TUPCH</name>
<comment type="similarity">
    <text evidence="1">Belongs to the AB hydrolase superfamily.</text>
</comment>
<accession>L9L8W9</accession>
<keyword evidence="2 3" id="KW-0378">Hydrolase</keyword>
<dbReference type="AlphaFoldDB" id="L9L8W9"/>
<dbReference type="InParanoid" id="L9L8W9"/>
<evidence type="ECO:0000256" key="1">
    <source>
        <dbReference type="ARBA" id="ARBA00008645"/>
    </source>
</evidence>
<dbReference type="STRING" id="246437.L9L8W9"/>
<evidence type="ECO:0000313" key="4">
    <source>
        <dbReference type="Proteomes" id="UP000011518"/>
    </source>
</evidence>
<reference evidence="4" key="1">
    <citation type="submission" date="2012-07" db="EMBL/GenBank/DDBJ databases">
        <title>Genome of the Chinese tree shrew, a rising model animal genetically related to primates.</title>
        <authorList>
            <person name="Zhang G."/>
            <person name="Fan Y."/>
            <person name="Yao Y."/>
            <person name="Huang Z."/>
        </authorList>
    </citation>
    <scope>NUCLEOTIDE SEQUENCE [LARGE SCALE GENOMIC DNA]</scope>
</reference>
<evidence type="ECO:0000313" key="3">
    <source>
        <dbReference type="EMBL" id="ELW71353.1"/>
    </source>
</evidence>
<dbReference type="GO" id="GO:0008474">
    <property type="term" value="F:palmitoyl-(protein) hydrolase activity"/>
    <property type="evidence" value="ECO:0007669"/>
    <property type="project" value="TreeGrafter"/>
</dbReference>
<dbReference type="GO" id="GO:0005739">
    <property type="term" value="C:mitochondrion"/>
    <property type="evidence" value="ECO:0007669"/>
    <property type="project" value="TreeGrafter"/>
</dbReference>
<dbReference type="EMBL" id="KB320468">
    <property type="protein sequence ID" value="ELW71353.1"/>
    <property type="molecule type" value="Genomic_DNA"/>
</dbReference>
<gene>
    <name evidence="3" type="ORF">TREES_T100000158</name>
</gene>
<dbReference type="Proteomes" id="UP000011518">
    <property type="component" value="Unassembled WGS sequence"/>
</dbReference>
<dbReference type="PANTHER" id="PTHR16138:SF7">
    <property type="entry name" value="PALMITOYL-PROTEIN THIOESTERASE ABHD10, MITOCHONDRIAL"/>
    <property type="match status" value="1"/>
</dbReference>
<reference evidence="4" key="2">
    <citation type="journal article" date="2013" name="Nat. Commun.">
        <title>Genome of the Chinese tree shrew.</title>
        <authorList>
            <person name="Fan Y."/>
            <person name="Huang Z.Y."/>
            <person name="Cao C.C."/>
            <person name="Chen C.S."/>
            <person name="Chen Y.X."/>
            <person name="Fan D.D."/>
            <person name="He J."/>
            <person name="Hou H.L."/>
            <person name="Hu L."/>
            <person name="Hu X.T."/>
            <person name="Jiang X.T."/>
            <person name="Lai R."/>
            <person name="Lang Y.S."/>
            <person name="Liang B."/>
            <person name="Liao S.G."/>
            <person name="Mu D."/>
            <person name="Ma Y.Y."/>
            <person name="Niu Y.Y."/>
            <person name="Sun X.Q."/>
            <person name="Xia J.Q."/>
            <person name="Xiao J."/>
            <person name="Xiong Z.Q."/>
            <person name="Xu L."/>
            <person name="Yang L."/>
            <person name="Zhang Y."/>
            <person name="Zhao W."/>
            <person name="Zhao X.D."/>
            <person name="Zheng Y.T."/>
            <person name="Zhou J.M."/>
            <person name="Zhu Y.B."/>
            <person name="Zhang G.J."/>
            <person name="Wang J."/>
            <person name="Yao Y.G."/>
        </authorList>
    </citation>
    <scope>NUCLEOTIDE SEQUENCE [LARGE SCALE GENOMIC DNA]</scope>
</reference>
<dbReference type="PANTHER" id="PTHR16138">
    <property type="entry name" value="MYCOPHENOLIC ACID ACYL-GLUCURONIDE ESTERASE, MITOCHONDRIAL"/>
    <property type="match status" value="1"/>
</dbReference>
<dbReference type="InterPro" id="IPR052382">
    <property type="entry name" value="ABHD10_acyl-thioesterase"/>
</dbReference>